<dbReference type="PROSITE" id="PS51050">
    <property type="entry name" value="ZF_CW"/>
    <property type="match status" value="1"/>
</dbReference>
<sequence>MAMQMQSDTFDESFMVKNKCSASSLSLDGNKNLQNNVEDAENSSEQCSGTSLNQLVVYNPGSISSTEDQLPVSNHVEDQTEPFHYPTPNTSNRVLPSIGAFTVQCASCFKWRLIPTKEKYEQIRESILQIPFVCERGREWRPDISCGDPADISQDGSRLWAIDRPNIAQPPPGWDRQLRIRGEGGTRFADVYYVAPSGKKLRSMVEIQRYLEEHPEFAENGVKLSQFSFQIPRPLQQNYVKKRNPRILNSVDGAARLPDPEEGMQKMKTIRVISHTIALPLSWAAPQVQLEVENGALEFYPTSDISSESSPYTKKRAAKEQIRRPSSKKIFNVKLDDD</sequence>
<keyword evidence="4" id="KW-0862">Zinc</keyword>
<proteinExistence type="predicted"/>
<evidence type="ECO:0000256" key="5">
    <source>
        <dbReference type="ARBA" id="ARBA00023015"/>
    </source>
</evidence>
<dbReference type="GO" id="GO:0000118">
    <property type="term" value="C:histone deacetylase complex"/>
    <property type="evidence" value="ECO:0007669"/>
    <property type="project" value="UniProtKB-ARBA"/>
</dbReference>
<dbReference type="PANTHER" id="PTHR12396:SF0">
    <property type="entry name" value="METHYL-CPG BINDING DOMAIN PROTEIN-LIKE, ISOFORM C"/>
    <property type="match status" value="1"/>
</dbReference>
<evidence type="ECO:0000259" key="11">
    <source>
        <dbReference type="PROSITE" id="PS51050"/>
    </source>
</evidence>
<evidence type="ECO:0000256" key="6">
    <source>
        <dbReference type="ARBA" id="ARBA00023125"/>
    </source>
</evidence>
<evidence type="ECO:0000259" key="10">
    <source>
        <dbReference type="PROSITE" id="PS50982"/>
    </source>
</evidence>
<feature type="compositionally biased region" description="Polar residues" evidence="9">
    <location>
        <begin position="303"/>
        <end position="312"/>
    </location>
</feature>
<dbReference type="Gene3D" id="3.30.890.10">
    <property type="entry name" value="Methyl-cpg-binding Protein 2, Chain A"/>
    <property type="match status" value="1"/>
</dbReference>
<dbReference type="CDD" id="cd01396">
    <property type="entry name" value="MeCP2_MBD"/>
    <property type="match status" value="1"/>
</dbReference>
<evidence type="ECO:0000313" key="13">
    <source>
        <dbReference type="Proteomes" id="UP000236161"/>
    </source>
</evidence>
<dbReference type="STRING" id="1088818.A0A2I0A797"/>
<dbReference type="AlphaFoldDB" id="A0A2I0A797"/>
<dbReference type="PROSITE" id="PS50982">
    <property type="entry name" value="MBD"/>
    <property type="match status" value="1"/>
</dbReference>
<dbReference type="EMBL" id="KZ452013">
    <property type="protein sequence ID" value="PKA51421.1"/>
    <property type="molecule type" value="Genomic_DNA"/>
</dbReference>
<dbReference type="Pfam" id="PF07496">
    <property type="entry name" value="zf-CW"/>
    <property type="match status" value="1"/>
</dbReference>
<dbReference type="SMART" id="SM00391">
    <property type="entry name" value="MBD"/>
    <property type="match status" value="1"/>
</dbReference>
<organism evidence="12 13">
    <name type="scientific">Apostasia shenzhenica</name>
    <dbReference type="NCBI Taxonomy" id="1088818"/>
    <lineage>
        <taxon>Eukaryota</taxon>
        <taxon>Viridiplantae</taxon>
        <taxon>Streptophyta</taxon>
        <taxon>Embryophyta</taxon>
        <taxon>Tracheophyta</taxon>
        <taxon>Spermatophyta</taxon>
        <taxon>Magnoliopsida</taxon>
        <taxon>Liliopsida</taxon>
        <taxon>Asparagales</taxon>
        <taxon>Orchidaceae</taxon>
        <taxon>Apostasioideae</taxon>
        <taxon>Apostasia</taxon>
    </lineage>
</organism>
<dbReference type="Proteomes" id="UP000236161">
    <property type="component" value="Unassembled WGS sequence"/>
</dbReference>
<evidence type="ECO:0000256" key="1">
    <source>
        <dbReference type="ARBA" id="ARBA00004123"/>
    </source>
</evidence>
<dbReference type="SUPFAM" id="SSF54171">
    <property type="entry name" value="DNA-binding domain"/>
    <property type="match status" value="1"/>
</dbReference>
<keyword evidence="6" id="KW-0238">DNA-binding</keyword>
<accession>A0A2I0A797</accession>
<evidence type="ECO:0000256" key="3">
    <source>
        <dbReference type="ARBA" id="ARBA00022771"/>
    </source>
</evidence>
<evidence type="ECO:0000256" key="4">
    <source>
        <dbReference type="ARBA" id="ARBA00022833"/>
    </source>
</evidence>
<keyword evidence="3" id="KW-0863">Zinc-finger</keyword>
<dbReference type="InterPro" id="IPR011124">
    <property type="entry name" value="Znf_CW"/>
</dbReference>
<keyword evidence="7" id="KW-0804">Transcription</keyword>
<evidence type="ECO:0000256" key="9">
    <source>
        <dbReference type="SAM" id="MobiDB-lite"/>
    </source>
</evidence>
<keyword evidence="13" id="KW-1185">Reference proteome</keyword>
<dbReference type="Pfam" id="PF01429">
    <property type="entry name" value="MBD"/>
    <property type="match status" value="1"/>
</dbReference>
<dbReference type="OrthoDB" id="10072024at2759"/>
<name>A0A2I0A797_9ASPA</name>
<feature type="region of interest" description="Disordered" evidence="9">
    <location>
        <begin position="301"/>
        <end position="324"/>
    </location>
</feature>
<protein>
    <submittedName>
        <fullName evidence="12">Methyl-CpG-binding domain-containing protein 2</fullName>
    </submittedName>
</protein>
<reference evidence="12 13" key="1">
    <citation type="journal article" date="2017" name="Nature">
        <title>The Apostasia genome and the evolution of orchids.</title>
        <authorList>
            <person name="Zhang G.Q."/>
            <person name="Liu K.W."/>
            <person name="Li Z."/>
            <person name="Lohaus R."/>
            <person name="Hsiao Y.Y."/>
            <person name="Niu S.C."/>
            <person name="Wang J.Y."/>
            <person name="Lin Y.C."/>
            <person name="Xu Q."/>
            <person name="Chen L.J."/>
            <person name="Yoshida K."/>
            <person name="Fujiwara S."/>
            <person name="Wang Z.W."/>
            <person name="Zhang Y.Q."/>
            <person name="Mitsuda N."/>
            <person name="Wang M."/>
            <person name="Liu G.H."/>
            <person name="Pecoraro L."/>
            <person name="Huang H.X."/>
            <person name="Xiao X.J."/>
            <person name="Lin M."/>
            <person name="Wu X.Y."/>
            <person name="Wu W.L."/>
            <person name="Chen Y.Y."/>
            <person name="Chang S.B."/>
            <person name="Sakamoto S."/>
            <person name="Ohme-Takagi M."/>
            <person name="Yagi M."/>
            <person name="Zeng S.J."/>
            <person name="Shen C.Y."/>
            <person name="Yeh C.M."/>
            <person name="Luo Y.B."/>
            <person name="Tsai W.C."/>
            <person name="Van de Peer Y."/>
            <person name="Liu Z.J."/>
        </authorList>
    </citation>
    <scope>NUCLEOTIDE SEQUENCE [LARGE SCALE GENOMIC DNA]</scope>
    <source>
        <strain evidence="13">cv. Shenzhen</strain>
        <tissue evidence="12">Stem</tissue>
    </source>
</reference>
<evidence type="ECO:0000256" key="2">
    <source>
        <dbReference type="ARBA" id="ARBA00022723"/>
    </source>
</evidence>
<dbReference type="FunFam" id="3.30.890.10:FF:000012">
    <property type="entry name" value="Methyl-CpG-binding domain-containing protein 1"/>
    <property type="match status" value="1"/>
</dbReference>
<gene>
    <name evidence="12" type="primary">MBD2</name>
    <name evidence="12" type="ORF">AXF42_Ash002786</name>
</gene>
<evidence type="ECO:0000313" key="12">
    <source>
        <dbReference type="EMBL" id="PKA51421.1"/>
    </source>
</evidence>
<dbReference type="GO" id="GO:0003677">
    <property type="term" value="F:DNA binding"/>
    <property type="evidence" value="ECO:0007669"/>
    <property type="project" value="UniProtKB-KW"/>
</dbReference>
<keyword evidence="2" id="KW-0479">Metal-binding</keyword>
<feature type="domain" description="CW-type" evidence="11">
    <location>
        <begin position="95"/>
        <end position="154"/>
    </location>
</feature>
<evidence type="ECO:0000256" key="7">
    <source>
        <dbReference type="ARBA" id="ARBA00023163"/>
    </source>
</evidence>
<keyword evidence="8" id="KW-0539">Nucleus</keyword>
<evidence type="ECO:0000256" key="8">
    <source>
        <dbReference type="ARBA" id="ARBA00023242"/>
    </source>
</evidence>
<comment type="subcellular location">
    <subcellularLocation>
        <location evidence="1">Nucleus</location>
    </subcellularLocation>
</comment>
<dbReference type="GO" id="GO:0008270">
    <property type="term" value="F:zinc ion binding"/>
    <property type="evidence" value="ECO:0007669"/>
    <property type="project" value="UniProtKB-KW"/>
</dbReference>
<dbReference type="PANTHER" id="PTHR12396">
    <property type="entry name" value="METHYL-CPG BINDING PROTEIN, MBD"/>
    <property type="match status" value="1"/>
</dbReference>
<keyword evidence="5" id="KW-0805">Transcription regulation</keyword>
<dbReference type="InterPro" id="IPR001739">
    <property type="entry name" value="Methyl_CpG_DNA-bd"/>
</dbReference>
<dbReference type="InterPro" id="IPR016177">
    <property type="entry name" value="DNA-bd_dom_sf"/>
</dbReference>
<feature type="domain" description="MBD" evidence="10">
    <location>
        <begin position="160"/>
        <end position="234"/>
    </location>
</feature>